<dbReference type="Proteomes" id="UP000325713">
    <property type="component" value="Chromosome"/>
</dbReference>
<dbReference type="NCBIfam" id="TIGR00385">
    <property type="entry name" value="dsbE"/>
    <property type="match status" value="1"/>
</dbReference>
<keyword evidence="3" id="KW-0201">Cytochrome c-type biogenesis</keyword>
<organism evidence="7 8">
    <name type="scientific">Neisseria zalophi</name>
    <dbReference type="NCBI Taxonomy" id="640030"/>
    <lineage>
        <taxon>Bacteria</taxon>
        <taxon>Pseudomonadati</taxon>
        <taxon>Pseudomonadota</taxon>
        <taxon>Betaproteobacteria</taxon>
        <taxon>Neisseriales</taxon>
        <taxon>Neisseriaceae</taxon>
        <taxon>Neisseria</taxon>
    </lineage>
</organism>
<evidence type="ECO:0000256" key="5">
    <source>
        <dbReference type="ARBA" id="ARBA00023284"/>
    </source>
</evidence>
<proteinExistence type="inferred from homology"/>
<dbReference type="Gene3D" id="3.40.30.10">
    <property type="entry name" value="Glutaredoxin"/>
    <property type="match status" value="1"/>
</dbReference>
<reference evidence="7 8" key="1">
    <citation type="submission" date="2018-08" db="EMBL/GenBank/DDBJ databases">
        <title>Neisseria zalophi ATCC BAA-2455 complete genome.</title>
        <authorList>
            <person name="Veseli I.A."/>
            <person name="Buttler R."/>
            <person name="Mascarenhas dos Santos A.C."/>
            <person name="Pombert J.-F."/>
        </authorList>
    </citation>
    <scope>NUCLEOTIDE SEQUENCE [LARGE SCALE GENOMIC DNA]</scope>
    <source>
        <strain evidence="7 8">ATCC BAA-2455</strain>
    </source>
</reference>
<sequence>MKKALRFWPLAILIILLAVFFLGLQKDPRKLPSNLIGKPMPAFNLPDLHDANRSITPNQYQGKVWLLNVWASWCVACRQEHDMLLALSKNQSASLIGLNYKDNNVAAQQWLVDMGGNPYQYSAVDQTGITGIDLGIYGVPETFIIDKNGKIAYRYTGALNPEDYQNKLLPLIEKLENE</sequence>
<name>A0A5J6PSQ4_9NEIS</name>
<dbReference type="SUPFAM" id="SSF52833">
    <property type="entry name" value="Thioredoxin-like"/>
    <property type="match status" value="1"/>
</dbReference>
<evidence type="ECO:0000256" key="2">
    <source>
        <dbReference type="ARBA" id="ARBA00007758"/>
    </source>
</evidence>
<evidence type="ECO:0000313" key="8">
    <source>
        <dbReference type="Proteomes" id="UP000325713"/>
    </source>
</evidence>
<protein>
    <submittedName>
        <fullName evidence="7">DsbE family thiol:disulfide interchange protein</fullName>
    </submittedName>
</protein>
<dbReference type="InterPro" id="IPR036249">
    <property type="entry name" value="Thioredoxin-like_sf"/>
</dbReference>
<accession>A0A5J6PSQ4</accession>
<keyword evidence="8" id="KW-1185">Reference proteome</keyword>
<dbReference type="PROSITE" id="PS51352">
    <property type="entry name" value="THIOREDOXIN_2"/>
    <property type="match status" value="1"/>
</dbReference>
<dbReference type="Pfam" id="PF08534">
    <property type="entry name" value="Redoxin"/>
    <property type="match status" value="1"/>
</dbReference>
<dbReference type="PANTHER" id="PTHR42852">
    <property type="entry name" value="THIOL:DISULFIDE INTERCHANGE PROTEIN DSBE"/>
    <property type="match status" value="1"/>
</dbReference>
<dbReference type="GO" id="GO:0017004">
    <property type="term" value="P:cytochrome complex assembly"/>
    <property type="evidence" value="ECO:0007669"/>
    <property type="project" value="UniProtKB-KW"/>
</dbReference>
<dbReference type="PANTHER" id="PTHR42852:SF6">
    <property type="entry name" value="THIOL:DISULFIDE INTERCHANGE PROTEIN DSBE"/>
    <property type="match status" value="1"/>
</dbReference>
<evidence type="ECO:0000256" key="3">
    <source>
        <dbReference type="ARBA" id="ARBA00022748"/>
    </source>
</evidence>
<evidence type="ECO:0000259" key="6">
    <source>
        <dbReference type="PROSITE" id="PS51352"/>
    </source>
</evidence>
<gene>
    <name evidence="7" type="ORF">D0T92_03885</name>
</gene>
<dbReference type="GO" id="GO:0015036">
    <property type="term" value="F:disulfide oxidoreductase activity"/>
    <property type="evidence" value="ECO:0007669"/>
    <property type="project" value="InterPro"/>
</dbReference>
<evidence type="ECO:0000313" key="7">
    <source>
        <dbReference type="EMBL" id="QEY25761.1"/>
    </source>
</evidence>
<comment type="similarity">
    <text evidence="2">Belongs to the thioredoxin family. DsbE subfamily.</text>
</comment>
<dbReference type="GO" id="GO:0030288">
    <property type="term" value="C:outer membrane-bounded periplasmic space"/>
    <property type="evidence" value="ECO:0007669"/>
    <property type="project" value="InterPro"/>
</dbReference>
<dbReference type="CDD" id="cd03010">
    <property type="entry name" value="TlpA_like_DsbE"/>
    <property type="match status" value="1"/>
</dbReference>
<dbReference type="EMBL" id="CP031700">
    <property type="protein sequence ID" value="QEY25761.1"/>
    <property type="molecule type" value="Genomic_DNA"/>
</dbReference>
<dbReference type="InterPro" id="IPR013740">
    <property type="entry name" value="Redoxin"/>
</dbReference>
<dbReference type="KEGG" id="nzl:D0T92_03885"/>
<dbReference type="InterPro" id="IPR004799">
    <property type="entry name" value="Periplasmic_diS_OxRdtase_DsbE"/>
</dbReference>
<keyword evidence="4" id="KW-1015">Disulfide bond</keyword>
<dbReference type="InterPro" id="IPR050553">
    <property type="entry name" value="Thioredoxin_ResA/DsbE_sf"/>
</dbReference>
<keyword evidence="5" id="KW-0676">Redox-active center</keyword>
<dbReference type="InterPro" id="IPR013766">
    <property type="entry name" value="Thioredoxin_domain"/>
</dbReference>
<evidence type="ECO:0000256" key="1">
    <source>
        <dbReference type="ARBA" id="ARBA00004196"/>
    </source>
</evidence>
<dbReference type="AlphaFoldDB" id="A0A5J6PSQ4"/>
<dbReference type="InterPro" id="IPR017937">
    <property type="entry name" value="Thioredoxin_CS"/>
</dbReference>
<comment type="subcellular location">
    <subcellularLocation>
        <location evidence="1">Cell envelope</location>
    </subcellularLocation>
</comment>
<evidence type="ECO:0000256" key="4">
    <source>
        <dbReference type="ARBA" id="ARBA00023157"/>
    </source>
</evidence>
<dbReference type="PROSITE" id="PS00194">
    <property type="entry name" value="THIOREDOXIN_1"/>
    <property type="match status" value="1"/>
</dbReference>
<dbReference type="OrthoDB" id="9811352at2"/>
<feature type="domain" description="Thioredoxin" evidence="6">
    <location>
        <begin position="34"/>
        <end position="177"/>
    </location>
</feature>